<name>A0A1G5FFM8_9FIRM</name>
<dbReference type="InterPro" id="IPR002686">
    <property type="entry name" value="Transposase_17"/>
</dbReference>
<dbReference type="SMART" id="SM01321">
    <property type="entry name" value="Y1_Tnp"/>
    <property type="match status" value="1"/>
</dbReference>
<dbReference type="Gene3D" id="3.30.70.1290">
    <property type="entry name" value="Transposase IS200-like"/>
    <property type="match status" value="1"/>
</dbReference>
<dbReference type="STRING" id="1120976.SAMN03080606_01387"/>
<gene>
    <name evidence="2" type="ORF">SAMN03080606_01387</name>
</gene>
<reference evidence="2 3" key="1">
    <citation type="submission" date="2016-10" db="EMBL/GenBank/DDBJ databases">
        <authorList>
            <person name="de Groot N.N."/>
        </authorList>
    </citation>
    <scope>NUCLEOTIDE SEQUENCE [LARGE SCALE GENOMIC DNA]</scope>
    <source>
        <strain evidence="2 3">DSM 18978</strain>
    </source>
</reference>
<dbReference type="EMBL" id="FMUS01000007">
    <property type="protein sequence ID" value="SCY37448.1"/>
    <property type="molecule type" value="Genomic_DNA"/>
</dbReference>
<dbReference type="PANTHER" id="PTHR34322">
    <property type="entry name" value="TRANSPOSASE, Y1_TNP DOMAIN-CONTAINING"/>
    <property type="match status" value="1"/>
</dbReference>
<dbReference type="Pfam" id="PF01797">
    <property type="entry name" value="Y1_Tnp"/>
    <property type="match status" value="1"/>
</dbReference>
<evidence type="ECO:0000259" key="1">
    <source>
        <dbReference type="SMART" id="SM01321"/>
    </source>
</evidence>
<dbReference type="InterPro" id="IPR036515">
    <property type="entry name" value="Transposase_17_sf"/>
</dbReference>
<evidence type="ECO:0000313" key="2">
    <source>
        <dbReference type="EMBL" id="SCY37448.1"/>
    </source>
</evidence>
<sequence length="249" mass="29196">MIIMPRIAREKSETGIYHIMLRGIDKRDIFLKDADYERFTEYMRISKEKTGFTIYAYCLMTNHVHILLKTGVEEIGDIVRRITVGYAQYHNIENGRTGHLFQNRFKSEPVNTDSYFLTVLRYIHQNPIKAGMVQRLEDYKWSSYNEYINNNTLIDSTIGLSYFKGTNDFITYMKENNQDKCLEYDPRKRYTDEGLKETISLLVDITNISNLDIKSRNEILKDIKNATGASNRQLSRVLKIGRGVLDKIY</sequence>
<accession>A0A1G5FFM8</accession>
<feature type="domain" description="Transposase IS200-like" evidence="1">
    <location>
        <begin position="12"/>
        <end position="126"/>
    </location>
</feature>
<organism evidence="2 3">
    <name type="scientific">Alkaliphilus peptidifermentans DSM 18978</name>
    <dbReference type="NCBI Taxonomy" id="1120976"/>
    <lineage>
        <taxon>Bacteria</taxon>
        <taxon>Bacillati</taxon>
        <taxon>Bacillota</taxon>
        <taxon>Clostridia</taxon>
        <taxon>Peptostreptococcales</taxon>
        <taxon>Natronincolaceae</taxon>
        <taxon>Alkaliphilus</taxon>
    </lineage>
</organism>
<dbReference type="AlphaFoldDB" id="A0A1G5FFM8"/>
<dbReference type="GO" id="GO:0006313">
    <property type="term" value="P:DNA transposition"/>
    <property type="evidence" value="ECO:0007669"/>
    <property type="project" value="InterPro"/>
</dbReference>
<dbReference type="GO" id="GO:0003677">
    <property type="term" value="F:DNA binding"/>
    <property type="evidence" value="ECO:0007669"/>
    <property type="project" value="InterPro"/>
</dbReference>
<proteinExistence type="predicted"/>
<dbReference type="Proteomes" id="UP000198636">
    <property type="component" value="Unassembled WGS sequence"/>
</dbReference>
<dbReference type="PANTHER" id="PTHR34322:SF2">
    <property type="entry name" value="TRANSPOSASE IS200-LIKE DOMAIN-CONTAINING PROTEIN"/>
    <property type="match status" value="1"/>
</dbReference>
<dbReference type="GO" id="GO:0004803">
    <property type="term" value="F:transposase activity"/>
    <property type="evidence" value="ECO:0007669"/>
    <property type="project" value="InterPro"/>
</dbReference>
<evidence type="ECO:0000313" key="3">
    <source>
        <dbReference type="Proteomes" id="UP000198636"/>
    </source>
</evidence>
<dbReference type="SUPFAM" id="SSF143422">
    <property type="entry name" value="Transposase IS200-like"/>
    <property type="match status" value="1"/>
</dbReference>
<keyword evidence="3" id="KW-1185">Reference proteome</keyword>
<protein>
    <submittedName>
        <fullName evidence="2">REP element-mobilizing transposase RayT</fullName>
    </submittedName>
</protein>